<evidence type="ECO:0000256" key="8">
    <source>
        <dbReference type="SAM" id="Phobius"/>
    </source>
</evidence>
<feature type="transmembrane region" description="Helical" evidence="8">
    <location>
        <begin position="179"/>
        <end position="196"/>
    </location>
</feature>
<feature type="transmembrane region" description="Helical" evidence="8">
    <location>
        <begin position="230"/>
        <end position="252"/>
    </location>
</feature>
<feature type="transmembrane region" description="Helical" evidence="8">
    <location>
        <begin position="273"/>
        <end position="300"/>
    </location>
</feature>
<feature type="transmembrane region" description="Helical" evidence="8">
    <location>
        <begin position="44"/>
        <end position="61"/>
    </location>
</feature>
<feature type="binding site" evidence="7">
    <location>
        <position position="147"/>
    </location>
    <ligand>
        <name>Mg(2+)</name>
        <dbReference type="ChEBI" id="CHEBI:18420"/>
    </ligand>
</feature>
<protein>
    <submittedName>
        <fullName evidence="10">Undecaprenyl/decaprenyl-phosphate alpha-N-acetylglucosaminyl 1-phosphate transferase</fullName>
    </submittedName>
</protein>
<feature type="transmembrane region" description="Helical" evidence="8">
    <location>
        <begin position="306"/>
        <end position="324"/>
    </location>
</feature>
<dbReference type="Proteomes" id="UP000075683">
    <property type="component" value="Unassembled WGS sequence"/>
</dbReference>
<keyword evidence="2" id="KW-1003">Cell membrane</keyword>
<dbReference type="GO" id="GO:0046872">
    <property type="term" value="F:metal ion binding"/>
    <property type="evidence" value="ECO:0007669"/>
    <property type="project" value="UniProtKB-KW"/>
</dbReference>
<keyword evidence="4 8" id="KW-0812">Transmembrane</keyword>
<evidence type="ECO:0000256" key="5">
    <source>
        <dbReference type="ARBA" id="ARBA00022989"/>
    </source>
</evidence>
<sequence>MALSFLASFVISLVLTPFMIFLAKRWKIVDRPNERKVHQHEIPLLGGLAIYLGFLVSILFLQPSHPVHFPLLLAGLVILITGLIDDKYSIPAWQKLAGQFIAATIIIFFGDITVTYINVPWGGVLEFGIFSIPITYLWIIGVTNAINLIDGLDGLSAGVSAIALLAMSGMAFIMEDAYVFSMAVLLVGSILGFLPYNFYPAKIFMGDTGALFLGFMISVLSLLGFKNITFISFIVPILILGVPLSDTIFAIIRRIVHKKPISKPDRSHLHHCLLNLGFTHRQTVIIIYAISSLFALFAFIFSMTTVWGSILLLAIVIVSLEIFIEKIGLISQSYKPLLRIFEGLRDFGRSRNR</sequence>
<dbReference type="OrthoDB" id="9783652at2"/>
<feature type="transmembrane region" description="Helical" evidence="8">
    <location>
        <begin position="67"/>
        <end position="84"/>
    </location>
</feature>
<dbReference type="CDD" id="cd06853">
    <property type="entry name" value="GT_WecA_like"/>
    <property type="match status" value="1"/>
</dbReference>
<dbReference type="EMBL" id="QEWE01000020">
    <property type="protein sequence ID" value="REJ27561.1"/>
    <property type="molecule type" value="Genomic_DNA"/>
</dbReference>
<dbReference type="PANTHER" id="PTHR22926:SF3">
    <property type="entry name" value="UNDECAPRENYL-PHOSPHATE ALPHA-N-ACETYLGLUCOSAMINYL 1-PHOSPHATE TRANSFERASE"/>
    <property type="match status" value="1"/>
</dbReference>
<evidence type="ECO:0000313" key="10">
    <source>
        <dbReference type="EMBL" id="REJ27561.1"/>
    </source>
</evidence>
<reference evidence="10 12" key="2">
    <citation type="submission" date="2018-03" db="EMBL/GenBank/DDBJ databases">
        <authorList>
            <person name="Keele B.F."/>
        </authorList>
    </citation>
    <scope>NUCLEOTIDE SEQUENCE [LARGE SCALE GENOMIC DNA]</scope>
    <source>
        <strain evidence="10">ZCTH4_d</strain>
    </source>
</reference>
<evidence type="ECO:0000313" key="12">
    <source>
        <dbReference type="Proteomes" id="UP000257014"/>
    </source>
</evidence>
<keyword evidence="6 8" id="KW-0472">Membrane</keyword>
<evidence type="ECO:0000256" key="2">
    <source>
        <dbReference type="ARBA" id="ARBA00022475"/>
    </source>
</evidence>
<dbReference type="Proteomes" id="UP000257014">
    <property type="component" value="Unassembled WGS sequence"/>
</dbReference>
<feature type="transmembrane region" description="Helical" evidence="8">
    <location>
        <begin position="203"/>
        <end position="224"/>
    </location>
</feature>
<dbReference type="EMBL" id="LQYT01000013">
    <property type="protein sequence ID" value="KYD22133.1"/>
    <property type="molecule type" value="Genomic_DNA"/>
</dbReference>
<feature type="binding site" evidence="7">
    <location>
        <position position="207"/>
    </location>
    <ligand>
        <name>Mg(2+)</name>
        <dbReference type="ChEBI" id="CHEBI:18420"/>
    </ligand>
</feature>
<dbReference type="PANTHER" id="PTHR22926">
    <property type="entry name" value="PHOSPHO-N-ACETYLMURAMOYL-PENTAPEPTIDE-TRANSFERASE"/>
    <property type="match status" value="1"/>
</dbReference>
<evidence type="ECO:0000256" key="7">
    <source>
        <dbReference type="PIRSR" id="PIRSR600715-1"/>
    </source>
</evidence>
<keyword evidence="7" id="KW-0460">Magnesium</keyword>
<feature type="transmembrane region" description="Helical" evidence="8">
    <location>
        <begin position="6"/>
        <end position="23"/>
    </location>
</feature>
<evidence type="ECO:0000256" key="3">
    <source>
        <dbReference type="ARBA" id="ARBA00022679"/>
    </source>
</evidence>
<dbReference type="GO" id="GO:0005886">
    <property type="term" value="C:plasma membrane"/>
    <property type="evidence" value="ECO:0007669"/>
    <property type="project" value="UniProtKB-SubCell"/>
</dbReference>
<dbReference type="GO" id="GO:0009103">
    <property type="term" value="P:lipopolysaccharide biosynthetic process"/>
    <property type="evidence" value="ECO:0007669"/>
    <property type="project" value="TreeGrafter"/>
</dbReference>
<dbReference type="PATRIC" id="fig|301148.3.peg.885"/>
<evidence type="ECO:0000313" key="11">
    <source>
        <dbReference type="Proteomes" id="UP000075683"/>
    </source>
</evidence>
<dbReference type="Pfam" id="PF00953">
    <property type="entry name" value="Glycos_transf_4"/>
    <property type="match status" value="1"/>
</dbReference>
<proteinExistence type="predicted"/>
<comment type="caution">
    <text evidence="9">The sequence shown here is derived from an EMBL/GenBank/DDBJ whole genome shotgun (WGS) entry which is preliminary data.</text>
</comment>
<comment type="cofactor">
    <cofactor evidence="7">
        <name>Mg(2+)</name>
        <dbReference type="ChEBI" id="CHEBI:18420"/>
    </cofactor>
</comment>
<accession>A0A150MC92</accession>
<name>A0A150MC92_9BACI</name>
<feature type="transmembrane region" description="Helical" evidence="8">
    <location>
        <begin position="154"/>
        <end position="173"/>
    </location>
</feature>
<dbReference type="RefSeq" id="WP_020154973.1">
    <property type="nucleotide sequence ID" value="NZ_JBAIZG010000007.1"/>
</dbReference>
<organism evidence="9 11">
    <name type="scientific">Caldibacillus debilis</name>
    <dbReference type="NCBI Taxonomy" id="301148"/>
    <lineage>
        <taxon>Bacteria</taxon>
        <taxon>Bacillati</taxon>
        <taxon>Bacillota</taxon>
        <taxon>Bacilli</taxon>
        <taxon>Bacillales</taxon>
        <taxon>Bacillaceae</taxon>
        <taxon>Caldibacillus</taxon>
    </lineage>
</organism>
<dbReference type="InterPro" id="IPR018480">
    <property type="entry name" value="PNAcMuramoyl-5peptid_Trfase_CS"/>
</dbReference>
<dbReference type="GO" id="GO:0044038">
    <property type="term" value="P:cell wall macromolecule biosynthetic process"/>
    <property type="evidence" value="ECO:0007669"/>
    <property type="project" value="TreeGrafter"/>
</dbReference>
<feature type="transmembrane region" description="Helical" evidence="8">
    <location>
        <begin position="96"/>
        <end position="117"/>
    </location>
</feature>
<keyword evidence="3 10" id="KW-0808">Transferase</keyword>
<keyword evidence="5 8" id="KW-1133">Transmembrane helix</keyword>
<gene>
    <name evidence="9" type="ORF">B4135_1478</name>
    <name evidence="10" type="ORF">C6P37_10610</name>
</gene>
<reference evidence="9 11" key="1">
    <citation type="submission" date="2016-01" db="EMBL/GenBank/DDBJ databases">
        <title>Draft Genome Sequences of Seven Thermophilic Sporeformers Isolated from Foods.</title>
        <authorList>
            <person name="Berendsen E.M."/>
            <person name="Wells-Bennik M.H."/>
            <person name="Krawcyk A.O."/>
            <person name="De Jong A."/>
            <person name="Holsappel S."/>
            <person name="Eijlander R.T."/>
            <person name="Kuipers O.P."/>
        </authorList>
    </citation>
    <scope>NUCLEOTIDE SEQUENCE [LARGE SCALE GENOMIC DNA]</scope>
    <source>
        <strain evidence="9 11">B4135</strain>
    </source>
</reference>
<evidence type="ECO:0000256" key="6">
    <source>
        <dbReference type="ARBA" id="ARBA00023136"/>
    </source>
</evidence>
<dbReference type="InterPro" id="IPR000715">
    <property type="entry name" value="Glycosyl_transferase_4"/>
</dbReference>
<evidence type="ECO:0000256" key="1">
    <source>
        <dbReference type="ARBA" id="ARBA00004651"/>
    </source>
</evidence>
<feature type="transmembrane region" description="Helical" evidence="8">
    <location>
        <begin position="123"/>
        <end position="142"/>
    </location>
</feature>
<dbReference type="PROSITE" id="PS01348">
    <property type="entry name" value="MRAY_2"/>
    <property type="match status" value="1"/>
</dbReference>
<dbReference type="GO" id="GO:0016780">
    <property type="term" value="F:phosphotransferase activity, for other substituted phosphate groups"/>
    <property type="evidence" value="ECO:0007669"/>
    <property type="project" value="InterPro"/>
</dbReference>
<keyword evidence="7" id="KW-0479">Metal-binding</keyword>
<evidence type="ECO:0000313" key="9">
    <source>
        <dbReference type="EMBL" id="KYD22133.1"/>
    </source>
</evidence>
<dbReference type="GO" id="GO:0071555">
    <property type="term" value="P:cell wall organization"/>
    <property type="evidence" value="ECO:0007669"/>
    <property type="project" value="TreeGrafter"/>
</dbReference>
<comment type="subcellular location">
    <subcellularLocation>
        <location evidence="1">Cell membrane</location>
        <topology evidence="1">Multi-pass membrane protein</topology>
    </subcellularLocation>
</comment>
<evidence type="ECO:0000256" key="4">
    <source>
        <dbReference type="ARBA" id="ARBA00022692"/>
    </source>
</evidence>
<dbReference type="AlphaFoldDB" id="A0A150MC92"/>
<dbReference type="STRING" id="301148.B4135_1478"/>